<keyword evidence="1" id="KW-1133">Transmembrane helix</keyword>
<reference evidence="2 3" key="1">
    <citation type="submission" date="2018-02" db="EMBL/GenBank/DDBJ databases">
        <title>Comparative genomes isolates from brazilian mangrove.</title>
        <authorList>
            <person name="Araujo J.E."/>
            <person name="Taketani R.G."/>
            <person name="Silva M.C.P."/>
            <person name="Loureco M.V."/>
            <person name="Andreote F.D."/>
        </authorList>
    </citation>
    <scope>NUCLEOTIDE SEQUENCE [LARGE SCALE GENOMIC DNA]</scope>
    <source>
        <strain evidence="2 3">Hex-1 MGV</strain>
    </source>
</reference>
<gene>
    <name evidence="2" type="ORF">C5Y83_04630</name>
</gene>
<proteinExistence type="predicted"/>
<feature type="transmembrane region" description="Helical" evidence="1">
    <location>
        <begin position="131"/>
        <end position="148"/>
    </location>
</feature>
<dbReference type="Proteomes" id="UP000238322">
    <property type="component" value="Unassembled WGS sequence"/>
</dbReference>
<evidence type="ECO:0008006" key="4">
    <source>
        <dbReference type="Google" id="ProtNLM"/>
    </source>
</evidence>
<keyword evidence="1" id="KW-0472">Membrane</keyword>
<protein>
    <recommendedName>
        <fullName evidence="4">M50 family peptidase</fullName>
    </recommendedName>
</protein>
<keyword evidence="1" id="KW-0812">Transmembrane</keyword>
<dbReference type="RefSeq" id="WP_105328490.1">
    <property type="nucleotide sequence ID" value="NZ_PUHY01000005.1"/>
</dbReference>
<comment type="caution">
    <text evidence="2">The sequence shown here is derived from an EMBL/GenBank/DDBJ whole genome shotgun (WGS) entry which is preliminary data.</text>
</comment>
<feature type="transmembrane region" description="Helical" evidence="1">
    <location>
        <begin position="61"/>
        <end position="81"/>
    </location>
</feature>
<feature type="transmembrane region" description="Helical" evidence="1">
    <location>
        <begin position="93"/>
        <end position="111"/>
    </location>
</feature>
<organism evidence="2 3">
    <name type="scientific">Blastopirellula marina</name>
    <dbReference type="NCBI Taxonomy" id="124"/>
    <lineage>
        <taxon>Bacteria</taxon>
        <taxon>Pseudomonadati</taxon>
        <taxon>Planctomycetota</taxon>
        <taxon>Planctomycetia</taxon>
        <taxon>Pirellulales</taxon>
        <taxon>Pirellulaceae</taxon>
        <taxon>Blastopirellula</taxon>
    </lineage>
</organism>
<evidence type="ECO:0000313" key="2">
    <source>
        <dbReference type="EMBL" id="PQO37239.1"/>
    </source>
</evidence>
<dbReference type="AlphaFoldDB" id="A0A2S8FYG8"/>
<evidence type="ECO:0000256" key="1">
    <source>
        <dbReference type="SAM" id="Phobius"/>
    </source>
</evidence>
<dbReference type="EMBL" id="PUHY01000005">
    <property type="protein sequence ID" value="PQO37239.1"/>
    <property type="molecule type" value="Genomic_DNA"/>
</dbReference>
<feature type="transmembrane region" description="Helical" evidence="1">
    <location>
        <begin position="168"/>
        <end position="186"/>
    </location>
</feature>
<name>A0A2S8FYG8_9BACT</name>
<sequence length="188" mass="20038">MNRLAPYLFVVCILGLCWQGMMGLHELGHVIAGLATGGSVEKVVLHPLAISRTDVSPNPHPTIVVWGGPLAGVILPILVWLAIPGRSGWSKGIAQFFAGFCLVANGAYIGLGSFARIGDTGEMLKHGSPIWLLWLFGLVTLPLGFWLWHRQGEPRQLFTVEAVPAKAAWIALACLTVVVATASILSPA</sequence>
<accession>A0A2S8FYG8</accession>
<evidence type="ECO:0000313" key="3">
    <source>
        <dbReference type="Proteomes" id="UP000238322"/>
    </source>
</evidence>
<dbReference type="OrthoDB" id="291594at2"/>